<proteinExistence type="inferred from homology"/>
<evidence type="ECO:0000313" key="10">
    <source>
        <dbReference type="EMBL" id="KAJ6824068.1"/>
    </source>
</evidence>
<dbReference type="PANTHER" id="PTHR31352:SF40">
    <property type="entry name" value="BETA-AMYLASE 6"/>
    <property type="match status" value="1"/>
</dbReference>
<comment type="caution">
    <text evidence="10">The sequence shown here is derived from an EMBL/GenBank/DDBJ whole genome shotgun (WGS) entry which is preliminary data.</text>
</comment>
<reference evidence="10" key="2">
    <citation type="submission" date="2023-04" db="EMBL/GenBank/DDBJ databases">
        <authorList>
            <person name="Bruccoleri R.E."/>
            <person name="Oakeley E.J."/>
            <person name="Faust A.-M."/>
            <person name="Dessus-Babus S."/>
            <person name="Altorfer M."/>
            <person name="Burckhardt D."/>
            <person name="Oertli M."/>
            <person name="Naumann U."/>
            <person name="Petersen F."/>
            <person name="Wong J."/>
        </authorList>
    </citation>
    <scope>NUCLEOTIDE SEQUENCE</scope>
    <source>
        <strain evidence="10">GSM-AAB239-AS_SAM_17_03QT</strain>
        <tissue evidence="10">Leaf</tissue>
    </source>
</reference>
<sequence>MHPANYVPVYVMLPLGVVNADNVFENPEALRTQLKQLRAADVDGVKVDVWWGIVEGNGPMKYDWRAYRSLFQMIKEEDLKLQAVMSFHQCGGNVGDIITIPLPKWVRDIGATNPDIYYTNRRGSRDEGCLSSGVDLDILFHGRIGLELYRDFMKSFRVNMLDFLDSGMITEIEVGIGTCGELRYPSYPQNQGWIFPGIGEFQCYDKYLQEGFKVSAKAAGHPDWDLPDDAGEYNDTPSDTKFFGADGTYLTEKGKLFLAWYSYTLIAHADNVLEMANRAFRGCKLKLAVKVSGIHWWYRDDSHAAELTAGYYNVKDHDGYRPLARMLSRHYCTFNFTCVEMKNSEQSEEAKSAPVQLVQQVFSDAWREKIEVGYESALNRYDQKAYNQILKIARPNGVNREGTPKLRIRELTYLRLGDDLLETNNFILFKIFVKKMHADLPYCPDPSKYFKSIIPLPNSKLIGLNWLDDILATAKVIAPSPFDTAKVIAPFPFDTETDMPVG</sequence>
<protein>
    <recommendedName>
        <fullName evidence="3 9">Beta-amylase</fullName>
        <ecNumber evidence="3 9">3.2.1.2</ecNumber>
    </recommendedName>
</protein>
<dbReference type="Gene3D" id="3.20.20.80">
    <property type="entry name" value="Glycosidases"/>
    <property type="match status" value="1"/>
</dbReference>
<dbReference type="SUPFAM" id="SSF51445">
    <property type="entry name" value="(Trans)glycosidases"/>
    <property type="match status" value="1"/>
</dbReference>
<dbReference type="Pfam" id="PF01373">
    <property type="entry name" value="Glyco_hydro_14"/>
    <property type="match status" value="1"/>
</dbReference>
<reference evidence="10" key="1">
    <citation type="journal article" date="2023" name="GigaByte">
        <title>Genome assembly of the bearded iris, Iris pallida Lam.</title>
        <authorList>
            <person name="Bruccoleri R.E."/>
            <person name="Oakeley E.J."/>
            <person name="Faust A.M.E."/>
            <person name="Altorfer M."/>
            <person name="Dessus-Babus S."/>
            <person name="Burckhardt D."/>
            <person name="Oertli M."/>
            <person name="Naumann U."/>
            <person name="Petersen F."/>
            <person name="Wong J."/>
        </authorList>
    </citation>
    <scope>NUCLEOTIDE SEQUENCE</scope>
    <source>
        <strain evidence="10">GSM-AAB239-AS_SAM_17_03QT</strain>
    </source>
</reference>
<keyword evidence="6 9" id="KW-0326">Glycosidase</keyword>
<dbReference type="FunFam" id="3.20.20.80:FF:000066">
    <property type="entry name" value="Beta-amylase"/>
    <property type="match status" value="1"/>
</dbReference>
<dbReference type="InterPro" id="IPR018238">
    <property type="entry name" value="Glyco_hydro_14_CS"/>
</dbReference>
<gene>
    <name evidence="10" type="ORF">M6B38_129610</name>
</gene>
<keyword evidence="11" id="KW-1185">Reference proteome</keyword>
<organism evidence="10 11">
    <name type="scientific">Iris pallida</name>
    <name type="common">Sweet iris</name>
    <dbReference type="NCBI Taxonomy" id="29817"/>
    <lineage>
        <taxon>Eukaryota</taxon>
        <taxon>Viridiplantae</taxon>
        <taxon>Streptophyta</taxon>
        <taxon>Embryophyta</taxon>
        <taxon>Tracheophyta</taxon>
        <taxon>Spermatophyta</taxon>
        <taxon>Magnoliopsida</taxon>
        <taxon>Liliopsida</taxon>
        <taxon>Asparagales</taxon>
        <taxon>Iridaceae</taxon>
        <taxon>Iridoideae</taxon>
        <taxon>Irideae</taxon>
        <taxon>Iris</taxon>
    </lineage>
</organism>
<comment type="similarity">
    <text evidence="2 9">Belongs to the glycosyl hydrolase 14 family.</text>
</comment>
<feature type="active site" description="Proton donor" evidence="8">
    <location>
        <position position="181"/>
    </location>
</feature>
<dbReference type="GO" id="GO:0016161">
    <property type="term" value="F:beta-amylase activity"/>
    <property type="evidence" value="ECO:0007669"/>
    <property type="project" value="UniProtKB-EC"/>
</dbReference>
<dbReference type="AlphaFoldDB" id="A0AAX6G6T7"/>
<evidence type="ECO:0000256" key="4">
    <source>
        <dbReference type="ARBA" id="ARBA00022801"/>
    </source>
</evidence>
<dbReference type="InterPro" id="IPR017853">
    <property type="entry name" value="GH"/>
</dbReference>
<dbReference type="PROSITE" id="PS00506">
    <property type="entry name" value="BETA_AMYLASE_1"/>
    <property type="match status" value="1"/>
</dbReference>
<evidence type="ECO:0000256" key="1">
    <source>
        <dbReference type="ARBA" id="ARBA00000546"/>
    </source>
</evidence>
<keyword evidence="5 9" id="KW-0119">Carbohydrate metabolism</keyword>
<accession>A0AAX6G6T7</accession>
<comment type="catalytic activity">
    <reaction evidence="1 9">
        <text>Hydrolysis of (1-&gt;4)-alpha-D-glucosidic linkages in polysaccharides so as to remove successive maltose units from the non-reducing ends of the chains.</text>
        <dbReference type="EC" id="3.2.1.2"/>
    </reaction>
</comment>
<evidence type="ECO:0000256" key="3">
    <source>
        <dbReference type="ARBA" id="ARBA00012594"/>
    </source>
</evidence>
<evidence type="ECO:0000256" key="2">
    <source>
        <dbReference type="ARBA" id="ARBA00005652"/>
    </source>
</evidence>
<dbReference type="PANTHER" id="PTHR31352">
    <property type="entry name" value="BETA-AMYLASE 1, CHLOROPLASTIC"/>
    <property type="match status" value="1"/>
</dbReference>
<keyword evidence="7 9" id="KW-0624">Polysaccharide degradation</keyword>
<evidence type="ECO:0000256" key="8">
    <source>
        <dbReference type="PIRSR" id="PIRSR601554-1"/>
    </source>
</evidence>
<keyword evidence="4 9" id="KW-0378">Hydrolase</keyword>
<evidence type="ECO:0000256" key="9">
    <source>
        <dbReference type="RuleBase" id="RU000509"/>
    </source>
</evidence>
<name>A0AAX6G6T7_IRIPA</name>
<dbReference type="GO" id="GO:0000272">
    <property type="term" value="P:polysaccharide catabolic process"/>
    <property type="evidence" value="ECO:0007669"/>
    <property type="project" value="UniProtKB-KW"/>
</dbReference>
<dbReference type="PRINTS" id="PR00842">
    <property type="entry name" value="GLHYDLASE14B"/>
</dbReference>
<dbReference type="InterPro" id="IPR001371">
    <property type="entry name" value="Glyco_hydro_14B_pln"/>
</dbReference>
<dbReference type="EMBL" id="JANAVB010022593">
    <property type="protein sequence ID" value="KAJ6824068.1"/>
    <property type="molecule type" value="Genomic_DNA"/>
</dbReference>
<evidence type="ECO:0000256" key="5">
    <source>
        <dbReference type="ARBA" id="ARBA00023277"/>
    </source>
</evidence>
<evidence type="ECO:0000313" key="11">
    <source>
        <dbReference type="Proteomes" id="UP001140949"/>
    </source>
</evidence>
<evidence type="ECO:0000256" key="6">
    <source>
        <dbReference type="ARBA" id="ARBA00023295"/>
    </source>
</evidence>
<dbReference type="PRINTS" id="PR00750">
    <property type="entry name" value="BETAAMYLASE"/>
</dbReference>
<evidence type="ECO:0000256" key="7">
    <source>
        <dbReference type="ARBA" id="ARBA00023326"/>
    </source>
</evidence>
<dbReference type="Proteomes" id="UP001140949">
    <property type="component" value="Unassembled WGS sequence"/>
</dbReference>
<dbReference type="InterPro" id="IPR001554">
    <property type="entry name" value="Glyco_hydro_14"/>
</dbReference>
<dbReference type="EC" id="3.2.1.2" evidence="3 9"/>
<feature type="active site" description="Proton acceptor" evidence="8">
    <location>
        <position position="375"/>
    </location>
</feature>